<keyword evidence="2" id="KW-1185">Reference proteome</keyword>
<feature type="non-terminal residue" evidence="1">
    <location>
        <position position="53"/>
    </location>
</feature>
<dbReference type="EMBL" id="JASPKY010000208">
    <property type="protein sequence ID" value="KAK9720639.1"/>
    <property type="molecule type" value="Genomic_DNA"/>
</dbReference>
<sequence length="53" mass="6379">MDTDKIRTIQMASSRVFTFSLRLLQVIVHIIGTHHIKYIIKTIKSWKCQYQRM</sequence>
<gene>
    <name evidence="1" type="ORF">QE152_g21923</name>
</gene>
<evidence type="ECO:0000313" key="2">
    <source>
        <dbReference type="Proteomes" id="UP001458880"/>
    </source>
</evidence>
<comment type="caution">
    <text evidence="1">The sequence shown here is derived from an EMBL/GenBank/DDBJ whole genome shotgun (WGS) entry which is preliminary data.</text>
</comment>
<protein>
    <submittedName>
        <fullName evidence="1">Uncharacterized protein</fullName>
    </submittedName>
</protein>
<dbReference type="AlphaFoldDB" id="A0AAW1KKA1"/>
<proteinExistence type="predicted"/>
<organism evidence="1 2">
    <name type="scientific">Popillia japonica</name>
    <name type="common">Japanese beetle</name>
    <dbReference type="NCBI Taxonomy" id="7064"/>
    <lineage>
        <taxon>Eukaryota</taxon>
        <taxon>Metazoa</taxon>
        <taxon>Ecdysozoa</taxon>
        <taxon>Arthropoda</taxon>
        <taxon>Hexapoda</taxon>
        <taxon>Insecta</taxon>
        <taxon>Pterygota</taxon>
        <taxon>Neoptera</taxon>
        <taxon>Endopterygota</taxon>
        <taxon>Coleoptera</taxon>
        <taxon>Polyphaga</taxon>
        <taxon>Scarabaeiformia</taxon>
        <taxon>Scarabaeidae</taxon>
        <taxon>Rutelinae</taxon>
        <taxon>Popillia</taxon>
    </lineage>
</organism>
<evidence type="ECO:0000313" key="1">
    <source>
        <dbReference type="EMBL" id="KAK9720639.1"/>
    </source>
</evidence>
<dbReference type="Proteomes" id="UP001458880">
    <property type="component" value="Unassembled WGS sequence"/>
</dbReference>
<reference evidence="1 2" key="1">
    <citation type="journal article" date="2024" name="BMC Genomics">
        <title>De novo assembly and annotation of Popillia japonica's genome with initial clues to its potential as an invasive pest.</title>
        <authorList>
            <person name="Cucini C."/>
            <person name="Boschi S."/>
            <person name="Funari R."/>
            <person name="Cardaioli E."/>
            <person name="Iannotti N."/>
            <person name="Marturano G."/>
            <person name="Paoli F."/>
            <person name="Bruttini M."/>
            <person name="Carapelli A."/>
            <person name="Frati F."/>
            <person name="Nardi F."/>
        </authorList>
    </citation>
    <scope>NUCLEOTIDE SEQUENCE [LARGE SCALE GENOMIC DNA]</scope>
    <source>
        <strain evidence="1">DMR45628</strain>
    </source>
</reference>
<name>A0AAW1KKA1_POPJA</name>
<accession>A0AAW1KKA1</accession>